<proteinExistence type="inferred from homology"/>
<dbReference type="SUPFAM" id="SSF52129">
    <property type="entry name" value="Caspase-like"/>
    <property type="match status" value="1"/>
</dbReference>
<dbReference type="GO" id="GO:0005737">
    <property type="term" value="C:cytoplasm"/>
    <property type="evidence" value="ECO:0007669"/>
    <property type="project" value="TreeGrafter"/>
</dbReference>
<dbReference type="InterPro" id="IPR050452">
    <property type="entry name" value="Metacaspase"/>
</dbReference>
<dbReference type="PANTHER" id="PTHR48104">
    <property type="entry name" value="METACASPASE-4"/>
    <property type="match status" value="1"/>
</dbReference>
<protein>
    <recommendedName>
        <fullName evidence="5">Peptidase C14 caspase domain-containing protein</fullName>
    </recommendedName>
</protein>
<keyword evidence="3" id="KW-0645">Protease</keyword>
<name>A0A4S4KXA1_9APHY</name>
<keyword evidence="7" id="KW-1185">Reference proteome</keyword>
<dbReference type="Gene3D" id="3.40.50.1460">
    <property type="match status" value="1"/>
</dbReference>
<evidence type="ECO:0000313" key="7">
    <source>
        <dbReference type="Proteomes" id="UP000309038"/>
    </source>
</evidence>
<comment type="caution">
    <text evidence="6">The sequence shown here is derived from an EMBL/GenBank/DDBJ whole genome shotgun (WGS) entry which is preliminary data.</text>
</comment>
<evidence type="ECO:0000256" key="3">
    <source>
        <dbReference type="ARBA" id="ARBA00022807"/>
    </source>
</evidence>
<keyword evidence="3" id="KW-0788">Thiol protease</keyword>
<dbReference type="GO" id="GO:0004197">
    <property type="term" value="F:cysteine-type endopeptidase activity"/>
    <property type="evidence" value="ECO:0007669"/>
    <property type="project" value="InterPro"/>
</dbReference>
<dbReference type="GO" id="GO:0006915">
    <property type="term" value="P:apoptotic process"/>
    <property type="evidence" value="ECO:0007669"/>
    <property type="project" value="UniProtKB-KW"/>
</dbReference>
<dbReference type="InterPro" id="IPR011600">
    <property type="entry name" value="Pept_C14_caspase"/>
</dbReference>
<evidence type="ECO:0000256" key="4">
    <source>
        <dbReference type="SAM" id="Coils"/>
    </source>
</evidence>
<sequence length="293" mass="31671">MPSDVSCKSLVGVSPSKSQEFNNLFALLIGINDYTFEGSKLKGAVDDANNVKEYLTGTLDVPLRNIKVLLDQEASRANIIKEIEKLEVKEEIAKDDPILIYFAGHGNTAPYEGSEHHEVELILPCDYGKDENGRIVNGILDLTVSALLAKLAEAKGNNITIILDCCHAGSGTRDGEYLIRTVGGTIPVPLDLDEDIHSSVCGARATRTPSGFLSKGLNSHVLLAACGRNENAREKRVTGGLFTRVLLDTLKSADTMAITYEDLMKKLPPIGSVKVITGIGNSSVRKCPYEGQW</sequence>
<keyword evidence="2" id="KW-0053">Apoptosis</keyword>
<dbReference type="PANTHER" id="PTHR48104:SF30">
    <property type="entry name" value="METACASPASE-1"/>
    <property type="match status" value="1"/>
</dbReference>
<evidence type="ECO:0000256" key="2">
    <source>
        <dbReference type="ARBA" id="ARBA00022703"/>
    </source>
</evidence>
<feature type="domain" description="Peptidase C14 caspase" evidence="5">
    <location>
        <begin position="25"/>
        <end position="266"/>
    </location>
</feature>
<evidence type="ECO:0000313" key="6">
    <source>
        <dbReference type="EMBL" id="THH02778.1"/>
    </source>
</evidence>
<feature type="coiled-coil region" evidence="4">
    <location>
        <begin position="69"/>
        <end position="96"/>
    </location>
</feature>
<organism evidence="6 7">
    <name type="scientific">Hermanssonia centrifuga</name>
    <dbReference type="NCBI Taxonomy" id="98765"/>
    <lineage>
        <taxon>Eukaryota</taxon>
        <taxon>Fungi</taxon>
        <taxon>Dikarya</taxon>
        <taxon>Basidiomycota</taxon>
        <taxon>Agaricomycotina</taxon>
        <taxon>Agaricomycetes</taxon>
        <taxon>Polyporales</taxon>
        <taxon>Meruliaceae</taxon>
        <taxon>Hermanssonia</taxon>
    </lineage>
</organism>
<dbReference type="InterPro" id="IPR029030">
    <property type="entry name" value="Caspase-like_dom_sf"/>
</dbReference>
<keyword evidence="3" id="KW-0378">Hydrolase</keyword>
<dbReference type="EMBL" id="SGPJ01000002">
    <property type="protein sequence ID" value="THH02778.1"/>
    <property type="molecule type" value="Genomic_DNA"/>
</dbReference>
<evidence type="ECO:0000259" key="5">
    <source>
        <dbReference type="Pfam" id="PF00656"/>
    </source>
</evidence>
<comment type="similarity">
    <text evidence="1">Belongs to the peptidase C14B family.</text>
</comment>
<evidence type="ECO:0000256" key="1">
    <source>
        <dbReference type="ARBA" id="ARBA00009005"/>
    </source>
</evidence>
<gene>
    <name evidence="6" type="ORF">EW026_g154</name>
</gene>
<reference evidence="6 7" key="1">
    <citation type="submission" date="2019-02" db="EMBL/GenBank/DDBJ databases">
        <title>Genome sequencing of the rare red list fungi Phlebia centrifuga.</title>
        <authorList>
            <person name="Buettner E."/>
            <person name="Kellner H."/>
        </authorList>
    </citation>
    <scope>NUCLEOTIDE SEQUENCE [LARGE SCALE GENOMIC DNA]</scope>
    <source>
        <strain evidence="6 7">DSM 108282</strain>
    </source>
</reference>
<dbReference type="Proteomes" id="UP000309038">
    <property type="component" value="Unassembled WGS sequence"/>
</dbReference>
<keyword evidence="4" id="KW-0175">Coiled coil</keyword>
<dbReference type="AlphaFoldDB" id="A0A4S4KXA1"/>
<accession>A0A4S4KXA1</accession>
<dbReference type="Pfam" id="PF00656">
    <property type="entry name" value="Peptidase_C14"/>
    <property type="match status" value="1"/>
</dbReference>
<dbReference type="GO" id="GO:0006508">
    <property type="term" value="P:proteolysis"/>
    <property type="evidence" value="ECO:0007669"/>
    <property type="project" value="InterPro"/>
</dbReference>